<name>A0ABU0GKU5_9CELL</name>
<dbReference type="RefSeq" id="WP_070320871.1">
    <property type="nucleotide sequence ID" value="NZ_JAUSVM010000001.1"/>
</dbReference>
<accession>A0ABU0GKU5</accession>
<evidence type="ECO:0000313" key="2">
    <source>
        <dbReference type="EMBL" id="MDQ0425975.1"/>
    </source>
</evidence>
<proteinExistence type="predicted"/>
<protein>
    <submittedName>
        <fullName evidence="2">Alkanesulfonate monooxygenase SsuD/methylene tetrahydromethanopterin reductase-like flavin-dependent oxidoreductase (Luciferase family)</fullName>
    </submittedName>
</protein>
<dbReference type="Gene3D" id="3.20.20.30">
    <property type="entry name" value="Luciferase-like domain"/>
    <property type="match status" value="1"/>
</dbReference>
<dbReference type="SUPFAM" id="SSF51679">
    <property type="entry name" value="Bacterial luciferase-like"/>
    <property type="match status" value="1"/>
</dbReference>
<sequence length="407" mass="42376">MTHPRAARVPLSVLDLAVVPEGSTGADALRTAVDRAVLLDRLGYRRVWYAEHHLGAGVASAAPAVLAAAVAARTSRIRVGSGAVLLSTTSPLVAAEQFGTIAALHPGRVDLGLGRALAPRDVGGRRSDQPAPALAPALAPARDVDGLHVPAAPPLDLGDSALRERLLAQQRVVGASRTAASFRAELELVLALHAGTYRDEDGRPYVSPPVQGADWQLWVLASSAGESARVAGELGLPLTANYHVSPATTLDTVAAYRAAFRPGVLAAPYVAVSADVLVADTDERAHDLAAPHADWVLSIRRTAGGARTYPRHASVAWQDRPDDERAVLRDRVDTRFVGDPTAVVAGLQTLQRVTGADELVVTTSTHDPADTARSFALLAHAWGLPAEGAPAPAAAPERHPAPALATP</sequence>
<evidence type="ECO:0000313" key="3">
    <source>
        <dbReference type="Proteomes" id="UP001240250"/>
    </source>
</evidence>
<evidence type="ECO:0000259" key="1">
    <source>
        <dbReference type="Pfam" id="PF00296"/>
    </source>
</evidence>
<dbReference type="InterPro" id="IPR050766">
    <property type="entry name" value="Bact_Lucif_Oxidored"/>
</dbReference>
<dbReference type="InterPro" id="IPR036661">
    <property type="entry name" value="Luciferase-like_sf"/>
</dbReference>
<dbReference type="PANTHER" id="PTHR30137">
    <property type="entry name" value="LUCIFERASE-LIKE MONOOXYGENASE"/>
    <property type="match status" value="1"/>
</dbReference>
<dbReference type="Proteomes" id="UP001240250">
    <property type="component" value="Unassembled WGS sequence"/>
</dbReference>
<comment type="caution">
    <text evidence="2">The sequence shown here is derived from an EMBL/GenBank/DDBJ whole genome shotgun (WGS) entry which is preliminary data.</text>
</comment>
<organism evidence="2 3">
    <name type="scientific">Cellulomonas iranensis</name>
    <dbReference type="NCBI Taxonomy" id="76862"/>
    <lineage>
        <taxon>Bacteria</taxon>
        <taxon>Bacillati</taxon>
        <taxon>Actinomycetota</taxon>
        <taxon>Actinomycetes</taxon>
        <taxon>Micrococcales</taxon>
        <taxon>Cellulomonadaceae</taxon>
        <taxon>Cellulomonas</taxon>
    </lineage>
</organism>
<feature type="domain" description="Luciferase-like" evidence="1">
    <location>
        <begin position="193"/>
        <end position="353"/>
    </location>
</feature>
<dbReference type="InterPro" id="IPR011251">
    <property type="entry name" value="Luciferase-like_dom"/>
</dbReference>
<dbReference type="Pfam" id="PF00296">
    <property type="entry name" value="Bac_luciferase"/>
    <property type="match status" value="2"/>
</dbReference>
<reference evidence="2 3" key="1">
    <citation type="submission" date="2023-07" db="EMBL/GenBank/DDBJ databases">
        <title>Sequencing the genomes of 1000 actinobacteria strains.</title>
        <authorList>
            <person name="Klenk H.-P."/>
        </authorList>
    </citation>
    <scope>NUCLEOTIDE SEQUENCE [LARGE SCALE GENOMIC DNA]</scope>
    <source>
        <strain evidence="2 3">DSM 14785</strain>
    </source>
</reference>
<keyword evidence="3" id="KW-1185">Reference proteome</keyword>
<gene>
    <name evidence="2" type="ORF">JO380_002356</name>
</gene>
<feature type="domain" description="Luciferase-like" evidence="1">
    <location>
        <begin position="16"/>
        <end position="120"/>
    </location>
</feature>
<dbReference type="PANTHER" id="PTHR30137:SF6">
    <property type="entry name" value="LUCIFERASE-LIKE MONOOXYGENASE"/>
    <property type="match status" value="1"/>
</dbReference>
<dbReference type="EMBL" id="JAUSVM010000001">
    <property type="protein sequence ID" value="MDQ0425975.1"/>
    <property type="molecule type" value="Genomic_DNA"/>
</dbReference>